<keyword evidence="9" id="KW-1185">Reference proteome</keyword>
<dbReference type="SMART" id="SM00847">
    <property type="entry name" value="HA2"/>
    <property type="match status" value="1"/>
</dbReference>
<dbReference type="SMART" id="SM00487">
    <property type="entry name" value="DEXDc"/>
    <property type="match status" value="1"/>
</dbReference>
<evidence type="ECO:0000256" key="1">
    <source>
        <dbReference type="ARBA" id="ARBA00022741"/>
    </source>
</evidence>
<dbReference type="Pfam" id="PF07717">
    <property type="entry name" value="OB_NTP_bind"/>
    <property type="match status" value="1"/>
</dbReference>
<keyword evidence="3 8" id="KW-0347">Helicase</keyword>
<dbReference type="PANTHER" id="PTHR18934">
    <property type="entry name" value="ATP-DEPENDENT RNA HELICASE"/>
    <property type="match status" value="1"/>
</dbReference>
<evidence type="ECO:0000313" key="9">
    <source>
        <dbReference type="Proteomes" id="UP001165283"/>
    </source>
</evidence>
<dbReference type="EC" id="3.6.4.13" evidence="8"/>
<dbReference type="InterPro" id="IPR010222">
    <property type="entry name" value="RNA_helicase_HrpA"/>
</dbReference>
<feature type="compositionally biased region" description="Basic residues" evidence="5">
    <location>
        <begin position="56"/>
        <end position="67"/>
    </location>
</feature>
<reference evidence="8" key="1">
    <citation type="submission" date="2021-04" db="EMBL/GenBank/DDBJ databases">
        <title>Pseudonocardia sp. nov., isolated from sandy soil of mangrove forest.</title>
        <authorList>
            <person name="Zan Z."/>
            <person name="Huang R."/>
            <person name="Liu W."/>
        </authorList>
    </citation>
    <scope>NUCLEOTIDE SEQUENCE</scope>
    <source>
        <strain evidence="8">S2-4</strain>
    </source>
</reference>
<gene>
    <name evidence="8" type="primary">hrpA</name>
    <name evidence="8" type="ORF">KDL28_19290</name>
</gene>
<accession>A0ABT1A2H4</accession>
<sequence>MSATPTRSGAPVSPSADGSGARPGSGTVPHDHAPAPTGRSTSAEDATGRGAGAASRPRRARRPRGRGRPAGERPATGPAVDTAEAAALRERLGAVSLRDEQRLGRRLDTAVRLRDAEARDRDIAALGKAVDEAEQRLARRADAVPTVTYPEALPVSARRADIAAAIRDHQVVVVAGETGSGKTTQIPKICLELGRGVRGLIGHTQPRRLAARTVGARIAEELGSELGDKVGWKVRFTDQVGENTLVKLMTDGILLAELTGDRMLRQYDTLIIDEAHERSLNIDFILGYLTRLLPRRPDLKVVITSATIDPERFARHFAEAIGAPVPIVEVSGRSYPVEVRYRPVVDPDDPDADPDRDQLDAIGDAVAELSREGPGDILVFLPGEREIRDAADALGKRNLRATEVIPLYARLSAAEQHRVFQPHAGRRVVLATNVAETSLTVPGIHYVIDTGTARISRYSRRLKVQRLPIEKVSQASANQRAGRCGRVADGICIRLYASDDFDARPEFTEPEILRTNLASVILQMISLDLGDPAEFPFVERPDARSVADGVALLTELGALDTASPGPERRLTPVGRSLAALPVDPRLGRMLVEADRTGCLRDVLVITAALSVQDPRERPAEQRQAADAKHARFAGEFTANDATLDAAGSDFLAFLNLWRYLAEKRAELSGNRYRKLLREEFLHYLRIREWQDLHHQLRAAARSAGMAIPDAAPATDPDRVHIAVLSGLLSQVGMREEETGKGKSAAKPAGKPERRGATEYLGARGAKFMIFPGSPLARKGPRWVMAAELVETSRLFARTVARISPDWIEPLAGHLVKRSYSEPRWSRKQAAAVATERVTLHGIPIVTDRTVQLGRTDPELARELFIRHALVDGDWDTRHRFFHANRELLDDAEELEHRARRRDLVVDSEALVAFYEKRVPADVVSGRHFDSWWKKASRREPDLLDFTTDMLVTDQAGAVDRGAYPDHVEAGGLTLPLSYAFEPGQRTDGVTVDVPVAALHQIDQTPFTWQVPGLREELVTALIKTLPKNLRRLFAPAPDHARAVLGRLQAGGVEPHEPLLDGLERELGRMRGVEIPREAWELDRLPEYLTVTFRVVDERGRELATGTDLDELRTRLAPKVREELASAGADIERTGLTDWTIGDLPREHRVRRGAHVVTGYPGLVDRGSTVDVRVFPTAAERDSAHHRGVRRLLLMRSPSPVKQVQRGLDNPAKLALSRNPHGSVAALLEDCTTAAADALIAAAGGPAWDERSYTRLRTLFAARLGSTTMQVLQAVRGVLTVWHRVQAALSDLRAPLLRAGVADITAQLNALVGPGFATVDGATRLVDVARYLEAIERRIEKLRADPDRDAAWTAEVRVVADEYAAELAALPPGVDPSPELRDIRWMIEELRVGLYAHPMRTRYPVSVSRIQKAIDALPR</sequence>
<dbReference type="SMART" id="SM00382">
    <property type="entry name" value="AAA"/>
    <property type="match status" value="1"/>
</dbReference>
<dbReference type="SMART" id="SM00490">
    <property type="entry name" value="HELICc"/>
    <property type="match status" value="1"/>
</dbReference>
<evidence type="ECO:0000256" key="2">
    <source>
        <dbReference type="ARBA" id="ARBA00022801"/>
    </source>
</evidence>
<dbReference type="GO" id="GO:0003724">
    <property type="term" value="F:RNA helicase activity"/>
    <property type="evidence" value="ECO:0007669"/>
    <property type="project" value="UniProtKB-EC"/>
</dbReference>
<proteinExistence type="predicted"/>
<dbReference type="Gene3D" id="3.40.50.300">
    <property type="entry name" value="P-loop containing nucleotide triphosphate hydrolases"/>
    <property type="match status" value="2"/>
</dbReference>
<dbReference type="PROSITE" id="PS51192">
    <property type="entry name" value="HELICASE_ATP_BIND_1"/>
    <property type="match status" value="1"/>
</dbReference>
<dbReference type="Proteomes" id="UP001165283">
    <property type="component" value="Unassembled WGS sequence"/>
</dbReference>
<feature type="region of interest" description="Disordered" evidence="5">
    <location>
        <begin position="734"/>
        <end position="754"/>
    </location>
</feature>
<organism evidence="8 9">
    <name type="scientific">Pseudonocardia humida</name>
    <dbReference type="NCBI Taxonomy" id="2800819"/>
    <lineage>
        <taxon>Bacteria</taxon>
        <taxon>Bacillati</taxon>
        <taxon>Actinomycetota</taxon>
        <taxon>Actinomycetes</taxon>
        <taxon>Pseudonocardiales</taxon>
        <taxon>Pseudonocardiaceae</taxon>
        <taxon>Pseudonocardia</taxon>
    </lineage>
</organism>
<dbReference type="CDD" id="cd18791">
    <property type="entry name" value="SF2_C_RHA"/>
    <property type="match status" value="1"/>
</dbReference>
<keyword evidence="1" id="KW-0547">Nucleotide-binding</keyword>
<dbReference type="Pfam" id="PF21010">
    <property type="entry name" value="HA2_C"/>
    <property type="match status" value="1"/>
</dbReference>
<feature type="compositionally biased region" description="Low complexity" evidence="5">
    <location>
        <begin position="72"/>
        <end position="81"/>
    </location>
</feature>
<dbReference type="RefSeq" id="WP_252440679.1">
    <property type="nucleotide sequence ID" value="NZ_JAGSOV010000040.1"/>
</dbReference>
<feature type="domain" description="Helicase C-terminal" evidence="7">
    <location>
        <begin position="358"/>
        <end position="528"/>
    </location>
</feature>
<dbReference type="SUPFAM" id="SSF52540">
    <property type="entry name" value="P-loop containing nucleoside triphosphate hydrolases"/>
    <property type="match status" value="1"/>
</dbReference>
<feature type="region of interest" description="Disordered" evidence="5">
    <location>
        <begin position="1"/>
        <end position="81"/>
    </location>
</feature>
<keyword evidence="4" id="KW-0067">ATP-binding</keyword>
<dbReference type="NCBIfam" id="NF008348">
    <property type="entry name" value="PRK11131.1"/>
    <property type="match status" value="1"/>
</dbReference>
<dbReference type="InterPro" id="IPR011545">
    <property type="entry name" value="DEAD/DEAH_box_helicase_dom"/>
</dbReference>
<dbReference type="PANTHER" id="PTHR18934:SF99">
    <property type="entry name" value="ATP-DEPENDENT RNA HELICASE DHX37-RELATED"/>
    <property type="match status" value="1"/>
</dbReference>
<comment type="caution">
    <text evidence="8">The sequence shown here is derived from an EMBL/GenBank/DDBJ whole genome shotgun (WGS) entry which is preliminary data.</text>
</comment>
<evidence type="ECO:0000256" key="4">
    <source>
        <dbReference type="ARBA" id="ARBA00022840"/>
    </source>
</evidence>
<feature type="domain" description="Helicase ATP-binding" evidence="6">
    <location>
        <begin position="163"/>
        <end position="326"/>
    </location>
</feature>
<dbReference type="Pfam" id="PF00271">
    <property type="entry name" value="Helicase_C"/>
    <property type="match status" value="1"/>
</dbReference>
<dbReference type="GO" id="GO:0016787">
    <property type="term" value="F:hydrolase activity"/>
    <property type="evidence" value="ECO:0007669"/>
    <property type="project" value="UniProtKB-KW"/>
</dbReference>
<evidence type="ECO:0000256" key="5">
    <source>
        <dbReference type="SAM" id="MobiDB-lite"/>
    </source>
</evidence>
<dbReference type="NCBIfam" id="TIGR01967">
    <property type="entry name" value="DEAH_box_HrpA"/>
    <property type="match status" value="1"/>
</dbReference>
<dbReference type="Pfam" id="PF11898">
    <property type="entry name" value="DUF3418"/>
    <property type="match status" value="1"/>
</dbReference>
<dbReference type="InterPro" id="IPR011709">
    <property type="entry name" value="DEAD-box_helicase_OB_fold"/>
</dbReference>
<evidence type="ECO:0000313" key="8">
    <source>
        <dbReference type="EMBL" id="MCO1657208.1"/>
    </source>
</evidence>
<dbReference type="InterPro" id="IPR027417">
    <property type="entry name" value="P-loop_NTPase"/>
</dbReference>
<dbReference type="Pfam" id="PF00270">
    <property type="entry name" value="DEAD"/>
    <property type="match status" value="1"/>
</dbReference>
<evidence type="ECO:0000259" key="7">
    <source>
        <dbReference type="PROSITE" id="PS51194"/>
    </source>
</evidence>
<dbReference type="InterPro" id="IPR024590">
    <property type="entry name" value="HrpA_C"/>
</dbReference>
<dbReference type="InterPro" id="IPR003593">
    <property type="entry name" value="AAA+_ATPase"/>
</dbReference>
<dbReference type="InterPro" id="IPR001650">
    <property type="entry name" value="Helicase_C-like"/>
</dbReference>
<dbReference type="InterPro" id="IPR007502">
    <property type="entry name" value="Helicase-assoc_dom"/>
</dbReference>
<evidence type="ECO:0000256" key="3">
    <source>
        <dbReference type="ARBA" id="ARBA00022806"/>
    </source>
</evidence>
<keyword evidence="2 8" id="KW-0378">Hydrolase</keyword>
<name>A0ABT1A2H4_9PSEU</name>
<protein>
    <submittedName>
        <fullName evidence="8">ATP-dependent RNA helicase HrpA</fullName>
        <ecNumber evidence="8">3.6.4.13</ecNumber>
    </submittedName>
</protein>
<evidence type="ECO:0000259" key="6">
    <source>
        <dbReference type="PROSITE" id="PS51192"/>
    </source>
</evidence>
<dbReference type="PROSITE" id="PS51194">
    <property type="entry name" value="HELICASE_CTER"/>
    <property type="match status" value="1"/>
</dbReference>
<dbReference type="EMBL" id="JAGSOV010000040">
    <property type="protein sequence ID" value="MCO1657208.1"/>
    <property type="molecule type" value="Genomic_DNA"/>
</dbReference>
<dbReference type="Gene3D" id="1.20.120.1080">
    <property type="match status" value="1"/>
</dbReference>
<dbReference type="InterPro" id="IPR014001">
    <property type="entry name" value="Helicase_ATP-bd"/>
</dbReference>